<organism evidence="2 3">
    <name type="scientific">Collybiopsis confluens</name>
    <dbReference type="NCBI Taxonomy" id="2823264"/>
    <lineage>
        <taxon>Eukaryota</taxon>
        <taxon>Fungi</taxon>
        <taxon>Dikarya</taxon>
        <taxon>Basidiomycota</taxon>
        <taxon>Agaricomycotina</taxon>
        <taxon>Agaricomycetes</taxon>
        <taxon>Agaricomycetidae</taxon>
        <taxon>Agaricales</taxon>
        <taxon>Marasmiineae</taxon>
        <taxon>Omphalotaceae</taxon>
        <taxon>Collybiopsis</taxon>
    </lineage>
</organism>
<feature type="compositionally biased region" description="Polar residues" evidence="1">
    <location>
        <begin position="18"/>
        <end position="27"/>
    </location>
</feature>
<sequence>MLKRKLASPKAAREPKNTKTWSNNATATAEVESHTIEELRNLVKHPSETSLDSVGTVRKDRHRIFLVNKDDSHFVWEAAQSNHESLPEKPENVDETAYASLLYDAHFSEDVAQLLSRLDFNFKPDPPLIMQDELPGLVDPAYYPLQFTSVAKDYLAEYHREVKDEATFSPWKTRLQAEKVKRKKYKEECAHCYERMLRGQLNQKRALIGERIKRRLGGRRATGLRFHPSVSVPQELTDKGDSFPPNSSTKETSVERSIVSLQSHAKSAGYIINWYPNNEVYFEDLERFLQGLQNTQDDSKLSGYEGDFLDDFGSLYVEEFSDPDIYHDRLGELICGNDDAQEFPPD</sequence>
<evidence type="ECO:0000313" key="3">
    <source>
        <dbReference type="Proteomes" id="UP000518752"/>
    </source>
</evidence>
<evidence type="ECO:0000256" key="1">
    <source>
        <dbReference type="SAM" id="MobiDB-lite"/>
    </source>
</evidence>
<proteinExistence type="predicted"/>
<name>A0A8H5GN36_9AGAR</name>
<dbReference type="OrthoDB" id="2322499at2759"/>
<keyword evidence="3" id="KW-1185">Reference proteome</keyword>
<feature type="region of interest" description="Disordered" evidence="1">
    <location>
        <begin position="1"/>
        <end position="28"/>
    </location>
</feature>
<comment type="caution">
    <text evidence="2">The sequence shown here is derived from an EMBL/GenBank/DDBJ whole genome shotgun (WGS) entry which is preliminary data.</text>
</comment>
<gene>
    <name evidence="2" type="ORF">D9757_010345</name>
</gene>
<protein>
    <submittedName>
        <fullName evidence="2">Uncharacterized protein</fullName>
    </submittedName>
</protein>
<dbReference type="AlphaFoldDB" id="A0A8H5GN36"/>
<feature type="region of interest" description="Disordered" evidence="1">
    <location>
        <begin position="232"/>
        <end position="252"/>
    </location>
</feature>
<dbReference type="EMBL" id="JAACJN010000140">
    <property type="protein sequence ID" value="KAF5367799.1"/>
    <property type="molecule type" value="Genomic_DNA"/>
</dbReference>
<reference evidence="2 3" key="1">
    <citation type="journal article" date="2020" name="ISME J.">
        <title>Uncovering the hidden diversity of litter-decomposition mechanisms in mushroom-forming fungi.</title>
        <authorList>
            <person name="Floudas D."/>
            <person name="Bentzer J."/>
            <person name="Ahren D."/>
            <person name="Johansson T."/>
            <person name="Persson P."/>
            <person name="Tunlid A."/>
        </authorList>
    </citation>
    <scope>NUCLEOTIDE SEQUENCE [LARGE SCALE GENOMIC DNA]</scope>
    <source>
        <strain evidence="2 3">CBS 406.79</strain>
    </source>
</reference>
<evidence type="ECO:0000313" key="2">
    <source>
        <dbReference type="EMBL" id="KAF5367799.1"/>
    </source>
</evidence>
<accession>A0A8H5GN36</accession>
<dbReference type="Proteomes" id="UP000518752">
    <property type="component" value="Unassembled WGS sequence"/>
</dbReference>